<dbReference type="AlphaFoldDB" id="A0A9D1RDH6"/>
<evidence type="ECO:0000313" key="1">
    <source>
        <dbReference type="EMBL" id="HIW85460.1"/>
    </source>
</evidence>
<evidence type="ECO:0000313" key="2">
    <source>
        <dbReference type="Proteomes" id="UP000824205"/>
    </source>
</evidence>
<proteinExistence type="predicted"/>
<name>A0A9D1RDH6_9FIRM</name>
<dbReference type="EMBL" id="DXGE01000012">
    <property type="protein sequence ID" value="HIW85460.1"/>
    <property type="molecule type" value="Genomic_DNA"/>
</dbReference>
<reference evidence="1" key="2">
    <citation type="submission" date="2021-04" db="EMBL/GenBank/DDBJ databases">
        <authorList>
            <person name="Gilroy R."/>
        </authorList>
    </citation>
    <scope>NUCLEOTIDE SEQUENCE</scope>
    <source>
        <strain evidence="1">421</strain>
    </source>
</reference>
<accession>A0A9D1RDH6</accession>
<organism evidence="1 2">
    <name type="scientific">Candidatus Eubacterium faecipullorum</name>
    <dbReference type="NCBI Taxonomy" id="2838571"/>
    <lineage>
        <taxon>Bacteria</taxon>
        <taxon>Bacillati</taxon>
        <taxon>Bacillota</taxon>
        <taxon>Clostridia</taxon>
        <taxon>Eubacteriales</taxon>
        <taxon>Eubacteriaceae</taxon>
        <taxon>Eubacterium</taxon>
    </lineage>
</organism>
<reference evidence="1" key="1">
    <citation type="journal article" date="2021" name="PeerJ">
        <title>Extensive microbial diversity within the chicken gut microbiome revealed by metagenomics and culture.</title>
        <authorList>
            <person name="Gilroy R."/>
            <person name="Ravi A."/>
            <person name="Getino M."/>
            <person name="Pursley I."/>
            <person name="Horton D.L."/>
            <person name="Alikhan N.F."/>
            <person name="Baker D."/>
            <person name="Gharbi K."/>
            <person name="Hall N."/>
            <person name="Watson M."/>
            <person name="Adriaenssens E.M."/>
            <person name="Foster-Nyarko E."/>
            <person name="Jarju S."/>
            <person name="Secka A."/>
            <person name="Antonio M."/>
            <person name="Oren A."/>
            <person name="Chaudhuri R.R."/>
            <person name="La Ragione R."/>
            <person name="Hildebrand F."/>
            <person name="Pallen M.J."/>
        </authorList>
    </citation>
    <scope>NUCLEOTIDE SEQUENCE</scope>
    <source>
        <strain evidence="1">421</strain>
    </source>
</reference>
<sequence length="298" mass="33135">MAFYETQTANEMKDQLMLCMGQVIEKSFRSKYGEEWFSRLKGISSAEAQNPESTGRGAVINKKWKSINDLDFAALLKVFAYLDDALDIIANYYNVHSKKASIKKTALDLTKFRNSNAHKNIGKTKEEQHNIKDYSYYNFGLAMDDMLYFSSFFRQENPQSGAAVTVQNEISSANTTQTTQPTTTAPAVSGSAEIYGLVLTVSRINGSTVTVDYENAQNSFSLGWVQTANVTAETTTGTYYSYLNDSIKIRQGDSGSFRINFDDLSGDIVKITIENVYLLSDRGLPSDPDGETVEITVN</sequence>
<protein>
    <submittedName>
        <fullName evidence="1">Uncharacterized protein</fullName>
    </submittedName>
</protein>
<gene>
    <name evidence="1" type="ORF">IAA48_03100</name>
</gene>
<comment type="caution">
    <text evidence="1">The sequence shown here is derived from an EMBL/GenBank/DDBJ whole genome shotgun (WGS) entry which is preliminary data.</text>
</comment>
<dbReference type="Proteomes" id="UP000824205">
    <property type="component" value="Unassembled WGS sequence"/>
</dbReference>